<gene>
    <name evidence="2" type="ordered locus">BURPS1106A_2577</name>
</gene>
<dbReference type="Proteomes" id="UP000006738">
    <property type="component" value="Chromosome I"/>
</dbReference>
<feature type="compositionally biased region" description="Low complexity" evidence="1">
    <location>
        <begin position="21"/>
        <end position="32"/>
    </location>
</feature>
<organism evidence="2 3">
    <name type="scientific">Burkholderia pseudomallei (strain 1106a)</name>
    <dbReference type="NCBI Taxonomy" id="357348"/>
    <lineage>
        <taxon>Bacteria</taxon>
        <taxon>Pseudomonadati</taxon>
        <taxon>Pseudomonadota</taxon>
        <taxon>Betaproteobacteria</taxon>
        <taxon>Burkholderiales</taxon>
        <taxon>Burkholderiaceae</taxon>
        <taxon>Burkholderia</taxon>
        <taxon>pseudomallei group</taxon>
    </lineage>
</organism>
<protein>
    <submittedName>
        <fullName evidence="2">Uncharacterized protein</fullName>
    </submittedName>
</protein>
<feature type="region of interest" description="Disordered" evidence="1">
    <location>
        <begin position="1"/>
        <end position="42"/>
    </location>
</feature>
<dbReference type="HOGENOM" id="CLU_213704_0_0_4"/>
<dbReference type="AlphaFoldDB" id="A3NWW0"/>
<evidence type="ECO:0000313" key="3">
    <source>
        <dbReference type="Proteomes" id="UP000006738"/>
    </source>
</evidence>
<proteinExistence type="predicted"/>
<sequence length="42" mass="4558">MNDRARLLDAKRPGIERDGAARPPASAAPPRRCGGDAVVMRW</sequence>
<evidence type="ECO:0000256" key="1">
    <source>
        <dbReference type="SAM" id="MobiDB-lite"/>
    </source>
</evidence>
<feature type="compositionally biased region" description="Basic and acidic residues" evidence="1">
    <location>
        <begin position="1"/>
        <end position="20"/>
    </location>
</feature>
<dbReference type="EMBL" id="CP000572">
    <property type="protein sequence ID" value="ABN89369.1"/>
    <property type="molecule type" value="Genomic_DNA"/>
</dbReference>
<reference evidence="2 3" key="1">
    <citation type="submission" date="2007-02" db="EMBL/GenBank/DDBJ databases">
        <authorList>
            <person name="DeShazer D."/>
            <person name="Woods D.E."/>
            <person name="Nierman W.C."/>
        </authorList>
    </citation>
    <scope>NUCLEOTIDE SEQUENCE [LARGE SCALE GENOMIC DNA]</scope>
    <source>
        <strain evidence="2 3">1106a</strain>
    </source>
</reference>
<dbReference type="KEGG" id="bpl:BURPS1106A_2577"/>
<name>A3NWW0_BURP0</name>
<accession>A3NWW0</accession>
<evidence type="ECO:0000313" key="2">
    <source>
        <dbReference type="EMBL" id="ABN89369.1"/>
    </source>
</evidence>